<comment type="caution">
    <text evidence="2">The sequence shown here is derived from an EMBL/GenBank/DDBJ whole genome shotgun (WGS) entry which is preliminary data.</text>
</comment>
<sequence>MTLQHPERSNPEPSPRRSRFNEHPRFFFADGTVIFLVEKNLYRVHRYFFERDSAIFASMFSLPTVAGERPEGEVIENPIILEGVNAVDFDRFLAVLYPINFATRDIGSAEEWTSVLSLASRWEFTSLRELAMQHLFLITSAVERIALGRRYDIPSWLGPAYAEVCERKEPLNLAEGRLLGLEDAICIGQVRHTIRYSSNLNRHHDSIVALVRDVFLSP</sequence>
<evidence type="ECO:0000259" key="1">
    <source>
        <dbReference type="PROSITE" id="PS50097"/>
    </source>
</evidence>
<dbReference type="InterPro" id="IPR000210">
    <property type="entry name" value="BTB/POZ_dom"/>
</dbReference>
<dbReference type="InterPro" id="IPR011333">
    <property type="entry name" value="SKP1/BTB/POZ_sf"/>
</dbReference>
<accession>A0A8H6YQ21</accession>
<dbReference type="Pfam" id="PF00651">
    <property type="entry name" value="BTB"/>
    <property type="match status" value="1"/>
</dbReference>
<evidence type="ECO:0000313" key="2">
    <source>
        <dbReference type="EMBL" id="KAF7362449.1"/>
    </source>
</evidence>
<gene>
    <name evidence="2" type="ORF">MVEN_00592500</name>
</gene>
<keyword evidence="3" id="KW-1185">Reference proteome</keyword>
<organism evidence="2 3">
    <name type="scientific">Mycena venus</name>
    <dbReference type="NCBI Taxonomy" id="2733690"/>
    <lineage>
        <taxon>Eukaryota</taxon>
        <taxon>Fungi</taxon>
        <taxon>Dikarya</taxon>
        <taxon>Basidiomycota</taxon>
        <taxon>Agaricomycotina</taxon>
        <taxon>Agaricomycetes</taxon>
        <taxon>Agaricomycetidae</taxon>
        <taxon>Agaricales</taxon>
        <taxon>Marasmiineae</taxon>
        <taxon>Mycenaceae</taxon>
        <taxon>Mycena</taxon>
    </lineage>
</organism>
<dbReference type="OrthoDB" id="2367075at2759"/>
<protein>
    <submittedName>
        <fullName evidence="2">BTB domain-containing protein</fullName>
    </submittedName>
</protein>
<dbReference type="PROSITE" id="PS50097">
    <property type="entry name" value="BTB"/>
    <property type="match status" value="1"/>
</dbReference>
<feature type="domain" description="BTB" evidence="1">
    <location>
        <begin position="31"/>
        <end position="105"/>
    </location>
</feature>
<evidence type="ECO:0000313" key="3">
    <source>
        <dbReference type="Proteomes" id="UP000620124"/>
    </source>
</evidence>
<dbReference type="Gene3D" id="3.30.710.10">
    <property type="entry name" value="Potassium Channel Kv1.1, Chain A"/>
    <property type="match status" value="1"/>
</dbReference>
<dbReference type="Proteomes" id="UP000620124">
    <property type="component" value="Unassembled WGS sequence"/>
</dbReference>
<dbReference type="SMART" id="SM00225">
    <property type="entry name" value="BTB"/>
    <property type="match status" value="1"/>
</dbReference>
<dbReference type="AlphaFoldDB" id="A0A8H6YQ21"/>
<dbReference type="SUPFAM" id="SSF54695">
    <property type="entry name" value="POZ domain"/>
    <property type="match status" value="1"/>
</dbReference>
<proteinExistence type="predicted"/>
<dbReference type="EMBL" id="JACAZI010000004">
    <property type="protein sequence ID" value="KAF7362449.1"/>
    <property type="molecule type" value="Genomic_DNA"/>
</dbReference>
<reference evidence="2" key="1">
    <citation type="submission" date="2020-05" db="EMBL/GenBank/DDBJ databases">
        <title>Mycena genomes resolve the evolution of fungal bioluminescence.</title>
        <authorList>
            <person name="Tsai I.J."/>
        </authorList>
    </citation>
    <scope>NUCLEOTIDE SEQUENCE</scope>
    <source>
        <strain evidence="2">CCC161011</strain>
    </source>
</reference>
<name>A0A8H6YQ21_9AGAR</name>